<dbReference type="OrthoDB" id="595476at2"/>
<reference evidence="2 3" key="1">
    <citation type="submission" date="2016-03" db="EMBL/GenBank/DDBJ databases">
        <title>Niastella vici sp. nov., isolated from farmland soil.</title>
        <authorList>
            <person name="Chen L."/>
            <person name="Wang D."/>
            <person name="Yang S."/>
            <person name="Wang G."/>
        </authorList>
    </citation>
    <scope>NUCLEOTIDE SEQUENCE [LARGE SCALE GENOMIC DNA]</scope>
    <source>
        <strain evidence="2 3">DJ57</strain>
    </source>
</reference>
<evidence type="ECO:0008006" key="4">
    <source>
        <dbReference type="Google" id="ProtNLM"/>
    </source>
</evidence>
<comment type="caution">
    <text evidence="2">The sequence shown here is derived from an EMBL/GenBank/DDBJ whole genome shotgun (WGS) entry which is preliminary data.</text>
</comment>
<dbReference type="Pfam" id="PF05016">
    <property type="entry name" value="ParE_toxin"/>
    <property type="match status" value="1"/>
</dbReference>
<dbReference type="Proteomes" id="UP000192796">
    <property type="component" value="Unassembled WGS sequence"/>
</dbReference>
<evidence type="ECO:0000313" key="3">
    <source>
        <dbReference type="Proteomes" id="UP000192796"/>
    </source>
</evidence>
<dbReference type="RefSeq" id="WP_081146637.1">
    <property type="nucleotide sequence ID" value="NZ_LVYD01000041.1"/>
</dbReference>
<gene>
    <name evidence="2" type="ORF">A3860_18860</name>
</gene>
<name>A0A1V9G2T6_9BACT</name>
<accession>A0A1V9G2T6</accession>
<organism evidence="2 3">
    <name type="scientific">Niastella vici</name>
    <dbReference type="NCBI Taxonomy" id="1703345"/>
    <lineage>
        <taxon>Bacteria</taxon>
        <taxon>Pseudomonadati</taxon>
        <taxon>Bacteroidota</taxon>
        <taxon>Chitinophagia</taxon>
        <taxon>Chitinophagales</taxon>
        <taxon>Chitinophagaceae</taxon>
        <taxon>Niastella</taxon>
    </lineage>
</organism>
<dbReference type="InterPro" id="IPR007712">
    <property type="entry name" value="RelE/ParE_toxin"/>
</dbReference>
<proteinExistence type="predicted"/>
<dbReference type="STRING" id="1703345.A3860_18860"/>
<dbReference type="AlphaFoldDB" id="A0A1V9G2T6"/>
<keyword evidence="3" id="KW-1185">Reference proteome</keyword>
<sequence>MAYKLEIRGEAEEEIFEAYKWYEEQTPGLGERFIVELEAVFNKISRTPLHYKIARSVFRQASIKSFPFVVYFEINRDNIVVYSVFHTSRKPHKRF</sequence>
<dbReference type="EMBL" id="LVYD01000041">
    <property type="protein sequence ID" value="OQP64818.1"/>
    <property type="molecule type" value="Genomic_DNA"/>
</dbReference>
<keyword evidence="1" id="KW-1277">Toxin-antitoxin system</keyword>
<dbReference type="Gene3D" id="3.30.2310.20">
    <property type="entry name" value="RelE-like"/>
    <property type="match status" value="1"/>
</dbReference>
<protein>
    <recommendedName>
        <fullName evidence="4">Addiction module toxin RelE</fullName>
    </recommendedName>
</protein>
<evidence type="ECO:0000256" key="1">
    <source>
        <dbReference type="ARBA" id="ARBA00022649"/>
    </source>
</evidence>
<evidence type="ECO:0000313" key="2">
    <source>
        <dbReference type="EMBL" id="OQP64818.1"/>
    </source>
</evidence>
<dbReference type="InterPro" id="IPR035093">
    <property type="entry name" value="RelE/ParE_toxin_dom_sf"/>
</dbReference>